<dbReference type="Proteomes" id="UP001549363">
    <property type="component" value="Unassembled WGS sequence"/>
</dbReference>
<dbReference type="EMBL" id="JBEPSB010000005">
    <property type="protein sequence ID" value="MET4560379.1"/>
    <property type="molecule type" value="Genomic_DNA"/>
</dbReference>
<feature type="transmembrane region" description="Helical" evidence="1">
    <location>
        <begin position="7"/>
        <end position="25"/>
    </location>
</feature>
<proteinExistence type="predicted"/>
<evidence type="ECO:0000313" key="2">
    <source>
        <dbReference type="EMBL" id="MET4560379.1"/>
    </source>
</evidence>
<gene>
    <name evidence="2" type="ORF">ABIA69_001523</name>
</gene>
<reference evidence="2 3" key="1">
    <citation type="submission" date="2024-06" db="EMBL/GenBank/DDBJ databases">
        <title>Sorghum-associated microbial communities from plants grown in Nebraska, USA.</title>
        <authorList>
            <person name="Schachtman D."/>
        </authorList>
    </citation>
    <scope>NUCLEOTIDE SEQUENCE [LARGE SCALE GENOMIC DNA]</scope>
    <source>
        <strain evidence="2 3">736</strain>
    </source>
</reference>
<evidence type="ECO:0000313" key="3">
    <source>
        <dbReference type="Proteomes" id="UP001549363"/>
    </source>
</evidence>
<protein>
    <submittedName>
        <fullName evidence="2">Uncharacterized membrane-anchored protein YitT (DUF2179 family)</fullName>
    </submittedName>
</protein>
<accession>A0ABV2PHT7</accession>
<name>A0ABV2PHT7_9BACI</name>
<feature type="transmembrane region" description="Helical" evidence="1">
    <location>
        <begin position="31"/>
        <end position="51"/>
    </location>
</feature>
<keyword evidence="3" id="KW-1185">Reference proteome</keyword>
<comment type="caution">
    <text evidence="2">The sequence shown here is derived from an EMBL/GenBank/DDBJ whole genome shotgun (WGS) entry which is preliminary data.</text>
</comment>
<sequence length="55" mass="6362">MNIKKYLLSFNFGYVLALIIVFFLFDYFSWSFAVGSLLGIGIFGLLIKILARRNH</sequence>
<keyword evidence="1" id="KW-1133">Transmembrane helix</keyword>
<keyword evidence="1" id="KW-0812">Transmembrane</keyword>
<dbReference type="RefSeq" id="WP_354471434.1">
    <property type="nucleotide sequence ID" value="NZ_JBEPSB010000005.1"/>
</dbReference>
<keyword evidence="1" id="KW-0472">Membrane</keyword>
<organism evidence="2 3">
    <name type="scientific">Lysinibacillus parviboronicapiens</name>
    <dbReference type="NCBI Taxonomy" id="436516"/>
    <lineage>
        <taxon>Bacteria</taxon>
        <taxon>Bacillati</taxon>
        <taxon>Bacillota</taxon>
        <taxon>Bacilli</taxon>
        <taxon>Bacillales</taxon>
        <taxon>Bacillaceae</taxon>
        <taxon>Lysinibacillus</taxon>
    </lineage>
</organism>
<evidence type="ECO:0000256" key="1">
    <source>
        <dbReference type="SAM" id="Phobius"/>
    </source>
</evidence>